<evidence type="ECO:0000256" key="2">
    <source>
        <dbReference type="ARBA" id="ARBA00022475"/>
    </source>
</evidence>
<reference evidence="12 13" key="1">
    <citation type="submission" date="2019-03" db="EMBL/GenBank/DDBJ databases">
        <title>Genomic Encyclopedia of Type Strains, Phase IV (KMG-IV): sequencing the most valuable type-strain genomes for metagenomic binning, comparative biology and taxonomic classification.</title>
        <authorList>
            <person name="Goeker M."/>
        </authorList>
    </citation>
    <scope>NUCLEOTIDE SEQUENCE [LARGE SCALE GENOMIC DNA]</scope>
    <source>
        <strain evidence="12 13">DSM 25903</strain>
    </source>
</reference>
<accession>A0A4R7BVI3</accession>
<comment type="similarity">
    <text evidence="1 9 11">Belongs to the peptidase A8 family.</text>
</comment>
<protein>
    <recommendedName>
        <fullName evidence="9">Lipoprotein signal peptidase</fullName>
        <ecNumber evidence="9">3.4.23.36</ecNumber>
    </recommendedName>
    <alternativeName>
        <fullName evidence="9">Prolipoprotein signal peptidase</fullName>
    </alternativeName>
    <alternativeName>
        <fullName evidence="9">Signal peptidase II</fullName>
        <shortName evidence="9">SPase II</shortName>
    </alternativeName>
</protein>
<keyword evidence="3 9" id="KW-0645">Protease</keyword>
<keyword evidence="2 9" id="KW-1003">Cell membrane</keyword>
<dbReference type="PROSITE" id="PS00855">
    <property type="entry name" value="SPASE_II"/>
    <property type="match status" value="1"/>
</dbReference>
<feature type="transmembrane region" description="Helical" evidence="9">
    <location>
        <begin position="137"/>
        <end position="160"/>
    </location>
</feature>
<organism evidence="12 13">
    <name type="scientific">Enterovirga rhinocerotis</name>
    <dbReference type="NCBI Taxonomy" id="1339210"/>
    <lineage>
        <taxon>Bacteria</taxon>
        <taxon>Pseudomonadati</taxon>
        <taxon>Pseudomonadota</taxon>
        <taxon>Alphaproteobacteria</taxon>
        <taxon>Hyphomicrobiales</taxon>
        <taxon>Methylobacteriaceae</taxon>
        <taxon>Enterovirga</taxon>
    </lineage>
</organism>
<dbReference type="PRINTS" id="PR00781">
    <property type="entry name" value="LIPOSIGPTASE"/>
</dbReference>
<dbReference type="GO" id="GO:0006508">
    <property type="term" value="P:proteolysis"/>
    <property type="evidence" value="ECO:0007669"/>
    <property type="project" value="UniProtKB-KW"/>
</dbReference>
<evidence type="ECO:0000256" key="9">
    <source>
        <dbReference type="HAMAP-Rule" id="MF_00161"/>
    </source>
</evidence>
<sequence length="170" mass="18245">MGRGQGERGMSPAALGLLTAALTLVADQASKLYLLFVYDLPLHDPLLLGPFVTLTVVWNRGISYGLFQQGTELGRWLLTAIAAVSAIALGVWMMRASSRLLTVSLGLIIGGALGNGIDRMAYGAVFDFVHLHAGTFSWYVFNVADAAIVFGVVGLLWDAFVTERQQSRTA</sequence>
<dbReference type="GO" id="GO:0005886">
    <property type="term" value="C:plasma membrane"/>
    <property type="evidence" value="ECO:0007669"/>
    <property type="project" value="UniProtKB-SubCell"/>
</dbReference>
<evidence type="ECO:0000256" key="1">
    <source>
        <dbReference type="ARBA" id="ARBA00006139"/>
    </source>
</evidence>
<evidence type="ECO:0000256" key="5">
    <source>
        <dbReference type="ARBA" id="ARBA00022750"/>
    </source>
</evidence>
<comment type="caution">
    <text evidence="12">The sequence shown here is derived from an EMBL/GenBank/DDBJ whole genome shotgun (WGS) entry which is preliminary data.</text>
</comment>
<keyword evidence="5 9" id="KW-0064">Aspartyl protease</keyword>
<feature type="transmembrane region" description="Helical" evidence="9">
    <location>
        <begin position="100"/>
        <end position="117"/>
    </location>
</feature>
<dbReference type="PANTHER" id="PTHR33695:SF1">
    <property type="entry name" value="LIPOPROTEIN SIGNAL PEPTIDASE"/>
    <property type="match status" value="1"/>
</dbReference>
<feature type="active site" evidence="9">
    <location>
        <position position="145"/>
    </location>
</feature>
<proteinExistence type="inferred from homology"/>
<comment type="function">
    <text evidence="9 10">This protein specifically catalyzes the removal of signal peptides from prolipoproteins.</text>
</comment>
<keyword evidence="13" id="KW-1185">Reference proteome</keyword>
<dbReference type="Proteomes" id="UP000295122">
    <property type="component" value="Unassembled WGS sequence"/>
</dbReference>
<dbReference type="InterPro" id="IPR001872">
    <property type="entry name" value="Peptidase_A8"/>
</dbReference>
<dbReference type="EMBL" id="SNZR01000015">
    <property type="protein sequence ID" value="TDR88016.1"/>
    <property type="molecule type" value="Genomic_DNA"/>
</dbReference>
<feature type="transmembrane region" description="Helical" evidence="9">
    <location>
        <begin position="73"/>
        <end position="93"/>
    </location>
</feature>
<evidence type="ECO:0000256" key="11">
    <source>
        <dbReference type="RuleBase" id="RU004181"/>
    </source>
</evidence>
<comment type="subcellular location">
    <subcellularLocation>
        <location evidence="9">Cell membrane</location>
        <topology evidence="9">Multi-pass membrane protein</topology>
    </subcellularLocation>
</comment>
<dbReference type="EC" id="3.4.23.36" evidence="9"/>
<dbReference type="GO" id="GO:0004190">
    <property type="term" value="F:aspartic-type endopeptidase activity"/>
    <property type="evidence" value="ECO:0007669"/>
    <property type="project" value="UniProtKB-UniRule"/>
</dbReference>
<name>A0A4R7BVI3_9HYPH</name>
<evidence type="ECO:0000313" key="13">
    <source>
        <dbReference type="Proteomes" id="UP000295122"/>
    </source>
</evidence>
<keyword evidence="6 9" id="KW-0378">Hydrolase</keyword>
<dbReference type="NCBIfam" id="TIGR00077">
    <property type="entry name" value="lspA"/>
    <property type="match status" value="1"/>
</dbReference>
<comment type="catalytic activity">
    <reaction evidence="9 10">
        <text>Release of signal peptides from bacterial membrane prolipoproteins. Hydrolyzes -Xaa-Yaa-Zaa-|-(S,diacylglyceryl)Cys-, in which Xaa is hydrophobic (preferably Leu), and Yaa (Ala or Ser) and Zaa (Gly or Ala) have small, neutral side chains.</text>
        <dbReference type="EC" id="3.4.23.36"/>
    </reaction>
</comment>
<dbReference type="Pfam" id="PF01252">
    <property type="entry name" value="Peptidase_A8"/>
    <property type="match status" value="1"/>
</dbReference>
<dbReference type="HAMAP" id="MF_00161">
    <property type="entry name" value="LspA"/>
    <property type="match status" value="1"/>
</dbReference>
<dbReference type="PANTHER" id="PTHR33695">
    <property type="entry name" value="LIPOPROTEIN SIGNAL PEPTIDASE"/>
    <property type="match status" value="1"/>
</dbReference>
<keyword evidence="8 9" id="KW-0472">Membrane</keyword>
<keyword evidence="7 9" id="KW-1133">Transmembrane helix</keyword>
<comment type="caution">
    <text evidence="9">Lacks conserved residue(s) required for the propagation of feature annotation.</text>
</comment>
<keyword evidence="4 9" id="KW-0812">Transmembrane</keyword>
<evidence type="ECO:0000256" key="4">
    <source>
        <dbReference type="ARBA" id="ARBA00022692"/>
    </source>
</evidence>
<evidence type="ECO:0000313" key="12">
    <source>
        <dbReference type="EMBL" id="TDR88016.1"/>
    </source>
</evidence>
<evidence type="ECO:0000256" key="3">
    <source>
        <dbReference type="ARBA" id="ARBA00022670"/>
    </source>
</evidence>
<evidence type="ECO:0000256" key="6">
    <source>
        <dbReference type="ARBA" id="ARBA00022801"/>
    </source>
</evidence>
<dbReference type="AlphaFoldDB" id="A0A4R7BVI3"/>
<evidence type="ECO:0000256" key="7">
    <source>
        <dbReference type="ARBA" id="ARBA00022989"/>
    </source>
</evidence>
<evidence type="ECO:0000256" key="8">
    <source>
        <dbReference type="ARBA" id="ARBA00023136"/>
    </source>
</evidence>
<dbReference type="UniPathway" id="UPA00665"/>
<evidence type="ECO:0000256" key="10">
    <source>
        <dbReference type="RuleBase" id="RU000594"/>
    </source>
</evidence>
<comment type="pathway">
    <text evidence="9">Protein modification; lipoprotein biosynthesis (signal peptide cleavage).</text>
</comment>
<feature type="active site" evidence="9">
    <location>
        <position position="127"/>
    </location>
</feature>
<gene>
    <name evidence="9" type="primary">lspA</name>
    <name evidence="12" type="ORF">EV668_3881</name>
</gene>